<evidence type="ECO:0000256" key="2">
    <source>
        <dbReference type="ARBA" id="ARBA00023015"/>
    </source>
</evidence>
<feature type="domain" description="AP2/ERF" evidence="7">
    <location>
        <begin position="686"/>
        <end position="736"/>
    </location>
</feature>
<dbReference type="InterPro" id="IPR001471">
    <property type="entry name" value="AP2/ERF_dom"/>
</dbReference>
<dbReference type="GO" id="GO:0003700">
    <property type="term" value="F:DNA-binding transcription factor activity"/>
    <property type="evidence" value="ECO:0007669"/>
    <property type="project" value="InterPro"/>
</dbReference>
<evidence type="ECO:0000259" key="7">
    <source>
        <dbReference type="Pfam" id="PF00847"/>
    </source>
</evidence>
<proteinExistence type="predicted"/>
<dbReference type="VEuPathDB" id="PlasmoDB:C922_00549"/>
<keyword evidence="5" id="KW-0539">Nucleus</keyword>
<evidence type="ECO:0000256" key="1">
    <source>
        <dbReference type="ARBA" id="ARBA00004123"/>
    </source>
</evidence>
<keyword evidence="3" id="KW-0238">DNA-binding</keyword>
<evidence type="ECO:0000313" key="9">
    <source>
        <dbReference type="Proteomes" id="UP000030640"/>
    </source>
</evidence>
<feature type="region of interest" description="Disordered" evidence="6">
    <location>
        <begin position="1"/>
        <end position="41"/>
    </location>
</feature>
<feature type="region of interest" description="Disordered" evidence="6">
    <location>
        <begin position="214"/>
        <end position="246"/>
    </location>
</feature>
<dbReference type="OrthoDB" id="384106at2759"/>
<sequence>MNTNSTVSQDTTFPINYEEDENDEENVGHEEGGDGEVNNLRNSRVNGAVNHGIGNDERALMYGPDEGFPKYVDNKGPVRIMGATFDAAENEHVEHVDSMFYPNSLNPFSYNQFCNLGKSYSRRSSSNNSMNLSTMNDFDNSRSGSNCHNMVMQKQEKNMKHFVENGKNPYLEPTTNGYTNLARSASCNWDIVHSRMNRMKMKNVHLLMGVNGNDDTDMGGSKDSRMGPSARIGNSTNSSSELEHVNRNPSEKFSMYVTTEQGVFQNVSCKNEQINYSDMQKANGEDMAECNQEAEYNLNESYDVSVYNGGIKKEQLENDTSYAMYNAKDVDTKMKNDMSSEIDTNLQMNNSESYSNELVDNVQMRNVGSYETVHSFNGDNRHVICKGENNVKLNGGMPNSMEHLREVSYQKCKSYMSRTGAAHMYDPNEEMNNSCNWAPYHMRNEASKNSYFLHSNGNHFSNDLSNGRSYDGGNANGMSTEEAIRSTASGPAAAGAASASPTVVAVMEYRNNMNYFENVNKSIMRSQNGYDYMNHQPGAHNSYNNQWIHRMRGYPSEEKIQVPMNLNGGYSNMNGSNYLMPDANNHRKKSIVRGYSSVYNTIMSAKNGDGTTLTNVNGVSNMNRDNDPVARTCDMNNMLMKNGHDSSNIFNAMDPQNSQNDLSTLNSLLSINADTPLNHLNMLVIPKIKGVRFDKSGRRWVASWSQNGNQKRQYFPVKKFGQTQAKYMAIFARIRAVKCMQKKPHGPGENKRSQCRKSVMKEKTKAESNDENNEDYDESNENQEDVDGEGDDDRDVNGDVDRDVDCEMDGDMDDEKELINERAFSYGELTCADQNGGFYNQGVTNQAPNKSRNESTLKNYYGYPDGPCGLTNNGMPINNDSGTGDLRVCNLQTYLPVKLSAKSVDEEQDQMGDHQERQSVKTKYELKDEQVMSFQVHAGGGANGEYPNGEYPNGEYPNGEYQNGEYQNGEYQNGDSLFSGAHHGEENPHEASGTEKMHKFNEDCYGANTISVDPSSGDDPFCEYKMTEEGRHAPSGLDDVTRRCGLNGATRHGVLAGESCHEGGEANHGADDRREDATREDAKPGESDRGNSHTDDTDGQQTDGEDATADGETPHGDDSETDGESPNEMKHAMKHVMKRTMNRAMKHDHLVKKQQQETHEKENQVILMNVNLIEMKGIVDIEKEKKHSSNEENHMRNLILVVEKLKRKKLEMYGDTSDQLALKLTKEITEELTRRLNEINDLNENEKMMLFTQLKEYYIRETNLIYHSNEIKLGMRKNGKSGDTNGEKDNDKGQLQIEEGGEPCCGSTVQCSHKVKNRNDDVPTIQEEKRNGFKKRSSNGKLISSNSSAEPDEEMSNSGSPSNRSSPSSYVNFKDGTQVYSKHDDVAADAGCDRNLVVSCKSHSPSDADANCTHSSNPPFDTIIMPEKKSKDEQDSVECASDGMSNVDRLKRQKSETCSDVLPNMDTSTHAIRIGCYDQLDRKGGLGNPLVVQSYEHDDHGDCGTELEIINEEMYERASEETHEQAIEDTYKEAIEEKYKEAIEEKYKEAIEETYKEAIEETYKEAIVEAHERTDASTLNENISHNHMSSYHDSNETMFFRDDADDGISAGVATCEGDDASTGRIGNQEVSGISDEVNQNGEHTDWSSDELRGSTCTSRTDEQTGIEDPRCFRNHLIASNNYEQSNPFSGSGDHF</sequence>
<comment type="subcellular location">
    <subcellularLocation>
        <location evidence="1">Nucleus</location>
    </subcellularLocation>
</comment>
<feature type="compositionally biased region" description="Basic and acidic residues" evidence="6">
    <location>
        <begin position="982"/>
        <end position="994"/>
    </location>
</feature>
<evidence type="ECO:0000313" key="8">
    <source>
        <dbReference type="EMBL" id="EUD68861.1"/>
    </source>
</evidence>
<accession>W7ATT6</accession>
<evidence type="ECO:0000256" key="6">
    <source>
        <dbReference type="SAM" id="MobiDB-lite"/>
    </source>
</evidence>
<feature type="compositionally biased region" description="Basic and acidic residues" evidence="6">
    <location>
        <begin position="1059"/>
        <end position="1096"/>
    </location>
</feature>
<dbReference type="Proteomes" id="UP000030640">
    <property type="component" value="Unassembled WGS sequence"/>
</dbReference>
<feature type="compositionally biased region" description="Basic and acidic residues" evidence="6">
    <location>
        <begin position="1642"/>
        <end position="1652"/>
    </location>
</feature>
<keyword evidence="2" id="KW-0805">Transcription regulation</keyword>
<gene>
    <name evidence="8" type="ORF">C922_00549</name>
</gene>
<evidence type="ECO:0000256" key="3">
    <source>
        <dbReference type="ARBA" id="ARBA00023125"/>
    </source>
</evidence>
<evidence type="ECO:0000256" key="5">
    <source>
        <dbReference type="ARBA" id="ARBA00023242"/>
    </source>
</evidence>
<feature type="region of interest" description="Disordered" evidence="6">
    <location>
        <begin position="1320"/>
        <end position="1374"/>
    </location>
</feature>
<dbReference type="GO" id="GO:0005634">
    <property type="term" value="C:nucleus"/>
    <property type="evidence" value="ECO:0007669"/>
    <property type="project" value="UniProtKB-SubCell"/>
</dbReference>
<dbReference type="GO" id="GO:0003677">
    <property type="term" value="F:DNA binding"/>
    <property type="evidence" value="ECO:0007669"/>
    <property type="project" value="UniProtKB-KW"/>
</dbReference>
<organism evidence="8 9">
    <name type="scientific">Plasmodium inui San Antonio 1</name>
    <dbReference type="NCBI Taxonomy" id="1237626"/>
    <lineage>
        <taxon>Eukaryota</taxon>
        <taxon>Sar</taxon>
        <taxon>Alveolata</taxon>
        <taxon>Apicomplexa</taxon>
        <taxon>Aconoidasida</taxon>
        <taxon>Haemosporida</taxon>
        <taxon>Plasmodiidae</taxon>
        <taxon>Plasmodium</taxon>
        <taxon>Plasmodium (Plasmodium)</taxon>
    </lineage>
</organism>
<feature type="region of interest" description="Disordered" evidence="6">
    <location>
        <begin position="938"/>
        <end position="994"/>
    </location>
</feature>
<reference evidence="8 9" key="1">
    <citation type="submission" date="2013-02" db="EMBL/GenBank/DDBJ databases">
        <title>The Genome Sequence of Plasmodium inui San Antonio 1.</title>
        <authorList>
            <consortium name="The Broad Institute Genome Sequencing Platform"/>
            <consortium name="The Broad Institute Genome Sequencing Center for Infectious Disease"/>
            <person name="Neafsey D."/>
            <person name="Cheeseman I."/>
            <person name="Volkman S."/>
            <person name="Adams J."/>
            <person name="Walker B."/>
            <person name="Young S.K."/>
            <person name="Zeng Q."/>
            <person name="Gargeya S."/>
            <person name="Fitzgerald M."/>
            <person name="Haas B."/>
            <person name="Abouelleil A."/>
            <person name="Alvarado L."/>
            <person name="Arachchi H.M."/>
            <person name="Berlin A.M."/>
            <person name="Chapman S.B."/>
            <person name="Dewar J."/>
            <person name="Goldberg J."/>
            <person name="Griggs A."/>
            <person name="Gujja S."/>
            <person name="Hansen M."/>
            <person name="Howarth C."/>
            <person name="Imamovic A."/>
            <person name="Larimer J."/>
            <person name="McCowan C."/>
            <person name="Murphy C."/>
            <person name="Neiman D."/>
            <person name="Pearson M."/>
            <person name="Priest M."/>
            <person name="Roberts A."/>
            <person name="Saif S."/>
            <person name="Shea T."/>
            <person name="Sisk P."/>
            <person name="Sykes S."/>
            <person name="Wortman J."/>
            <person name="Nusbaum C."/>
            <person name="Birren B."/>
        </authorList>
    </citation>
    <scope>NUCLEOTIDE SEQUENCE [LARGE SCALE GENOMIC DNA]</scope>
    <source>
        <strain evidence="8 9">San Antonio 1</strain>
    </source>
</reference>
<keyword evidence="9" id="KW-1185">Reference proteome</keyword>
<feature type="compositionally biased region" description="Basic and acidic residues" evidence="6">
    <location>
        <begin position="759"/>
        <end position="768"/>
    </location>
</feature>
<dbReference type="RefSeq" id="XP_008814387.1">
    <property type="nucleotide sequence ID" value="XM_008816165.1"/>
</dbReference>
<dbReference type="Gene3D" id="1.20.5.2050">
    <property type="match status" value="1"/>
</dbReference>
<dbReference type="EMBL" id="KI965461">
    <property type="protein sequence ID" value="EUD68861.1"/>
    <property type="molecule type" value="Genomic_DNA"/>
</dbReference>
<feature type="region of interest" description="Disordered" evidence="6">
    <location>
        <begin position="742"/>
        <end position="810"/>
    </location>
</feature>
<feature type="compositionally biased region" description="Basic and acidic residues" evidence="6">
    <location>
        <begin position="1320"/>
        <end position="1331"/>
    </location>
</feature>
<feature type="compositionally biased region" description="Polar residues" evidence="6">
    <location>
        <begin position="960"/>
        <end position="976"/>
    </location>
</feature>
<dbReference type="Pfam" id="PF00847">
    <property type="entry name" value="AP2"/>
    <property type="match status" value="1"/>
</dbReference>
<name>W7ATT6_9APIC</name>
<keyword evidence="4" id="KW-0804">Transcription</keyword>
<feature type="region of interest" description="Disordered" evidence="6">
    <location>
        <begin position="1055"/>
        <end position="1127"/>
    </location>
</feature>
<feature type="compositionally biased region" description="Low complexity" evidence="6">
    <location>
        <begin position="1356"/>
        <end position="1369"/>
    </location>
</feature>
<evidence type="ECO:0000256" key="4">
    <source>
        <dbReference type="ARBA" id="ARBA00023163"/>
    </source>
</evidence>
<feature type="region of interest" description="Disordered" evidence="6">
    <location>
        <begin position="1275"/>
        <end position="1301"/>
    </location>
</feature>
<feature type="compositionally biased region" description="Basic and acidic residues" evidence="6">
    <location>
        <begin position="795"/>
        <end position="805"/>
    </location>
</feature>
<feature type="region of interest" description="Disordered" evidence="6">
    <location>
        <begin position="1634"/>
        <end position="1665"/>
    </location>
</feature>
<dbReference type="GeneID" id="20035823"/>
<feature type="compositionally biased region" description="Acidic residues" evidence="6">
    <location>
        <begin position="769"/>
        <end position="794"/>
    </location>
</feature>
<feature type="compositionally biased region" description="Polar residues" evidence="6">
    <location>
        <begin position="1"/>
        <end position="14"/>
    </location>
</feature>
<protein>
    <recommendedName>
        <fullName evidence="7">AP2/ERF domain-containing protein</fullName>
    </recommendedName>
</protein>
<feature type="compositionally biased region" description="Low complexity" evidence="6">
    <location>
        <begin position="1339"/>
        <end position="1348"/>
    </location>
</feature>